<dbReference type="PROSITE" id="PS50231">
    <property type="entry name" value="RICIN_B_LECTIN"/>
    <property type="match status" value="1"/>
</dbReference>
<dbReference type="Gene3D" id="2.80.10.50">
    <property type="match status" value="1"/>
</dbReference>
<evidence type="ECO:0000256" key="6">
    <source>
        <dbReference type="ARBA" id="ARBA00022676"/>
    </source>
</evidence>
<evidence type="ECO:0000256" key="15">
    <source>
        <dbReference type="SAM" id="MobiDB-lite"/>
    </source>
</evidence>
<dbReference type="CDD" id="cd02510">
    <property type="entry name" value="pp-GalNAc-T"/>
    <property type="match status" value="1"/>
</dbReference>
<dbReference type="InterPro" id="IPR029044">
    <property type="entry name" value="Nucleotide-diphossugar_trans"/>
</dbReference>
<evidence type="ECO:0000313" key="19">
    <source>
        <dbReference type="Proteomes" id="UP000812440"/>
    </source>
</evidence>
<evidence type="ECO:0000256" key="14">
    <source>
        <dbReference type="ARBA" id="ARBA00023211"/>
    </source>
</evidence>
<keyword evidence="7 16" id="KW-0812">Transmembrane</keyword>
<evidence type="ECO:0000256" key="10">
    <source>
        <dbReference type="ARBA" id="ARBA00022989"/>
    </source>
</evidence>
<evidence type="ECO:0000256" key="12">
    <source>
        <dbReference type="ARBA" id="ARBA00023136"/>
    </source>
</evidence>
<evidence type="ECO:0000256" key="5">
    <source>
        <dbReference type="ARBA" id="ARBA00012644"/>
    </source>
</evidence>
<comment type="similarity">
    <text evidence="4">Belongs to the glycosyltransferase 2 family. GalNAc-T subfamily.</text>
</comment>
<dbReference type="PANTHER" id="PTHR11675:SF130">
    <property type="entry name" value="POLYPEPTIDE N-ACETYLGALACTOSAMINYLTRANSFERASE 5"/>
    <property type="match status" value="1"/>
</dbReference>
<dbReference type="Pfam" id="PF00535">
    <property type="entry name" value="Glycos_transf_2"/>
    <property type="match status" value="1"/>
</dbReference>
<keyword evidence="13" id="KW-1015">Disulfide bond</keyword>
<feature type="region of interest" description="Disordered" evidence="15">
    <location>
        <begin position="80"/>
        <end position="189"/>
    </location>
</feature>
<keyword evidence="6" id="KW-0328">Glycosyltransferase</keyword>
<feature type="compositionally biased region" description="Basic and acidic residues" evidence="15">
    <location>
        <begin position="142"/>
        <end position="154"/>
    </location>
</feature>
<dbReference type="GO" id="GO:0030246">
    <property type="term" value="F:carbohydrate binding"/>
    <property type="evidence" value="ECO:0007669"/>
    <property type="project" value="UniProtKB-KW"/>
</dbReference>
<evidence type="ECO:0000256" key="11">
    <source>
        <dbReference type="ARBA" id="ARBA00023034"/>
    </source>
</evidence>
<keyword evidence="14" id="KW-0464">Manganese</keyword>
<dbReference type="SUPFAM" id="SSF53448">
    <property type="entry name" value="Nucleotide-diphospho-sugar transferases"/>
    <property type="match status" value="1"/>
</dbReference>
<evidence type="ECO:0000256" key="16">
    <source>
        <dbReference type="SAM" id="Phobius"/>
    </source>
</evidence>
<dbReference type="Gene3D" id="3.90.550.10">
    <property type="entry name" value="Spore Coat Polysaccharide Biosynthesis Protein SpsA, Chain A"/>
    <property type="match status" value="1"/>
</dbReference>
<dbReference type="AlphaFoldDB" id="A0A8T2IMR0"/>
<sequence length="1032" mass="114466">MNRVRRYFRGSGRALGFIFIASVLWLIIDIAVLRISFSEINARLSHSVGPVGRDRGDLGRWKIRGRSRWDGDNVTRLRGVFLPPEGVKGQEGGKGGTGDAQGPLSISSPNDRVPRVPSPPMGGGNETGRDGQAPPPDLFQEDEIKGKGGSKEGEGMGQGPLSDSLNQGMDNGNRGDREGVGRVKLPPLGSLSEERVKGAVTSKVGAVGTPFHLLTQKSFREWEAGKDAGAQGSLLLQQEGIEGKGASKGGAGRVQGTLSDKERGKEDQASKEGGGDTLSLSLHQGLGGGKESAGKVQGALGGKIGGTQGPPSNSLHQEGRKGDHPSKEGGEEENKVNEPGAGGLMSLHLGENKEKDHRKDQVMGPLSDLDTVMLVNKLNRTDVMGGTFNSTQSNIMAKSVNFPVAYPPVGVNVKEQGREVLDVAGKNQSLSNTLTLSVTYGIKKPQGANRSKPFNFKEGFLGKSLKKGKTSMKEKDTNSIVSAKINELNVHNMTHRIAVMNNEVLHPEGPRLHRVISMDQTLSPRDPNAPGQYGRPVAVPKEKQEEAERRWKEGNFNVYLSDVIPVDRAIQDTRPEGCSTQLVHDDLPSTSIIICFVDEVWSTLIRSVMSVLNRSPEHLVKEIILVDDFSTRDYLKEKLDTFMKKFPKVRILHLGERHGLIRARIAGANIAQGEVLTFLDSHVECNVGWLEPLLEPIQLNRKKVSCPVIEVISDKDMSYMTVDNFQRGIFTWPMNFGWKPIPPEEVRRHKITEMDPIKCPVMAGGLFSIDKKYFYELGTYDPGLDVWGGENMEISFKIWMCGGEIEIIPCSRVGHIFRNDNPYSFPKDRIKTVERNLVRVAEVWLDQYKDLFYGHGHHLLRQLPNIGNLTEQKQLREKLHCKNFKWYLENVYPDMDAPLVKAMGVLSNSELGKCLSIENSTILIDNCDASKQSQHFNYTWLRLIKHGELCIAPAERELKLSLRHCNNTNHQMRWLHKSQVAFHPSLQDHLVLEGFQPPTCLEADLPSRSVRIGGCNPSSRYQKWQFEKYFVQ</sequence>
<comment type="cofactor">
    <cofactor evidence="1">
        <name>Mn(2+)</name>
        <dbReference type="ChEBI" id="CHEBI:29035"/>
    </cofactor>
</comment>
<dbReference type="FunFam" id="3.90.550.10:FF:000088">
    <property type="entry name" value="Polypeptide N-acetylgalactosaminyltransferase"/>
    <property type="match status" value="1"/>
</dbReference>
<evidence type="ECO:0000313" key="18">
    <source>
        <dbReference type="EMBL" id="KAG8432344.1"/>
    </source>
</evidence>
<feature type="compositionally biased region" description="Basic and acidic residues" evidence="15">
    <location>
        <begin position="259"/>
        <end position="274"/>
    </location>
</feature>
<evidence type="ECO:0000259" key="17">
    <source>
        <dbReference type="SMART" id="SM00458"/>
    </source>
</evidence>
<accession>A0A8T2IMR0</accession>
<organism evidence="18 19">
    <name type="scientific">Hymenochirus boettgeri</name>
    <name type="common">Congo dwarf clawed frog</name>
    <dbReference type="NCBI Taxonomy" id="247094"/>
    <lineage>
        <taxon>Eukaryota</taxon>
        <taxon>Metazoa</taxon>
        <taxon>Chordata</taxon>
        <taxon>Craniata</taxon>
        <taxon>Vertebrata</taxon>
        <taxon>Euteleostomi</taxon>
        <taxon>Amphibia</taxon>
        <taxon>Batrachia</taxon>
        <taxon>Anura</taxon>
        <taxon>Pipoidea</taxon>
        <taxon>Pipidae</taxon>
        <taxon>Pipinae</taxon>
        <taxon>Hymenochirus</taxon>
    </lineage>
</organism>
<keyword evidence="19" id="KW-1185">Reference proteome</keyword>
<keyword evidence="8" id="KW-0430">Lectin</keyword>
<dbReference type="GO" id="GO:0004653">
    <property type="term" value="F:polypeptide N-acetylgalactosaminyltransferase activity"/>
    <property type="evidence" value="ECO:0007669"/>
    <property type="project" value="UniProtKB-EC"/>
</dbReference>
<feature type="compositionally biased region" description="Basic and acidic residues" evidence="15">
    <location>
        <begin position="317"/>
        <end position="336"/>
    </location>
</feature>
<keyword evidence="6" id="KW-0808">Transferase</keyword>
<feature type="compositionally biased region" description="Gly residues" evidence="15">
    <location>
        <begin position="89"/>
        <end position="99"/>
    </location>
</feature>
<feature type="region of interest" description="Disordered" evidence="15">
    <location>
        <begin position="241"/>
        <end position="347"/>
    </location>
</feature>
<dbReference type="Pfam" id="PF00652">
    <property type="entry name" value="Ricin_B_lectin"/>
    <property type="match status" value="1"/>
</dbReference>
<evidence type="ECO:0000256" key="2">
    <source>
        <dbReference type="ARBA" id="ARBA00004323"/>
    </source>
</evidence>
<comment type="subcellular location">
    <subcellularLocation>
        <location evidence="2">Golgi apparatus membrane</location>
        <topology evidence="2">Single-pass type II membrane protein</topology>
    </subcellularLocation>
</comment>
<dbReference type="OrthoDB" id="9982049at2759"/>
<dbReference type="InterPro" id="IPR035992">
    <property type="entry name" value="Ricin_B-like_lectins"/>
</dbReference>
<feature type="transmembrane region" description="Helical" evidence="16">
    <location>
        <begin position="12"/>
        <end position="37"/>
    </location>
</feature>
<evidence type="ECO:0000256" key="9">
    <source>
        <dbReference type="ARBA" id="ARBA00022968"/>
    </source>
</evidence>
<reference evidence="18" key="1">
    <citation type="thesis" date="2020" institute="ProQuest LLC" country="789 East Eisenhower Parkway, Ann Arbor, MI, USA">
        <title>Comparative Genomics and Chromosome Evolution.</title>
        <authorList>
            <person name="Mudd A.B."/>
        </authorList>
    </citation>
    <scope>NUCLEOTIDE SEQUENCE</scope>
    <source>
        <strain evidence="18">Female2</strain>
        <tissue evidence="18">Blood</tissue>
    </source>
</reference>
<evidence type="ECO:0000256" key="13">
    <source>
        <dbReference type="ARBA" id="ARBA00023157"/>
    </source>
</evidence>
<dbReference type="EMBL" id="JAACNH010000009">
    <property type="protein sequence ID" value="KAG8432344.1"/>
    <property type="molecule type" value="Genomic_DNA"/>
</dbReference>
<keyword evidence="12 16" id="KW-0472">Membrane</keyword>
<evidence type="ECO:0000256" key="3">
    <source>
        <dbReference type="ARBA" id="ARBA00004922"/>
    </source>
</evidence>
<comment type="caution">
    <text evidence="18">The sequence shown here is derived from an EMBL/GenBank/DDBJ whole genome shotgun (WGS) entry which is preliminary data.</text>
</comment>
<dbReference type="SMART" id="SM00458">
    <property type="entry name" value="RICIN"/>
    <property type="match status" value="1"/>
</dbReference>
<comment type="pathway">
    <text evidence="3">Protein modification; protein glycosylation.</text>
</comment>
<evidence type="ECO:0000256" key="4">
    <source>
        <dbReference type="ARBA" id="ARBA00005680"/>
    </source>
</evidence>
<dbReference type="SUPFAM" id="SSF50370">
    <property type="entry name" value="Ricin B-like lectins"/>
    <property type="match status" value="1"/>
</dbReference>
<proteinExistence type="inferred from homology"/>
<dbReference type="GO" id="GO:0006493">
    <property type="term" value="P:protein O-linked glycosylation"/>
    <property type="evidence" value="ECO:0007669"/>
    <property type="project" value="TreeGrafter"/>
</dbReference>
<keyword evidence="10 16" id="KW-1133">Transmembrane helix</keyword>
<name>A0A8T2IMR0_9PIPI</name>
<feature type="domain" description="Ricin B lectin" evidence="17">
    <location>
        <begin position="900"/>
        <end position="1027"/>
    </location>
</feature>
<feature type="compositionally biased region" description="Gly residues" evidence="15">
    <location>
        <begin position="299"/>
        <end position="308"/>
    </location>
</feature>
<keyword evidence="11" id="KW-0333">Golgi apparatus</keyword>
<evidence type="ECO:0000256" key="1">
    <source>
        <dbReference type="ARBA" id="ARBA00001936"/>
    </source>
</evidence>
<dbReference type="GO" id="GO:0000139">
    <property type="term" value="C:Golgi membrane"/>
    <property type="evidence" value="ECO:0007669"/>
    <property type="project" value="UniProtKB-SubCell"/>
</dbReference>
<protein>
    <recommendedName>
        <fullName evidence="5">polypeptide N-acetylgalactosaminyltransferase</fullName>
        <ecNumber evidence="5">2.4.1.41</ecNumber>
    </recommendedName>
</protein>
<feature type="region of interest" description="Disordered" evidence="15">
    <location>
        <begin position="521"/>
        <end position="540"/>
    </location>
</feature>
<gene>
    <name evidence="18" type="ORF">GDO86_016837</name>
</gene>
<dbReference type="EC" id="2.4.1.41" evidence="5"/>
<dbReference type="Proteomes" id="UP000812440">
    <property type="component" value="Chromosome 9"/>
</dbReference>
<evidence type="ECO:0000256" key="8">
    <source>
        <dbReference type="ARBA" id="ARBA00022734"/>
    </source>
</evidence>
<dbReference type="InterPro" id="IPR045885">
    <property type="entry name" value="GalNAc-T"/>
</dbReference>
<keyword evidence="9" id="KW-0735">Signal-anchor</keyword>
<dbReference type="InterPro" id="IPR000772">
    <property type="entry name" value="Ricin_B_lectin"/>
</dbReference>
<dbReference type="PANTHER" id="PTHR11675">
    <property type="entry name" value="N-ACETYLGALACTOSAMINYLTRANSFERASE"/>
    <property type="match status" value="1"/>
</dbReference>
<evidence type="ECO:0000256" key="7">
    <source>
        <dbReference type="ARBA" id="ARBA00022692"/>
    </source>
</evidence>
<feature type="compositionally biased region" description="Polar residues" evidence="15">
    <location>
        <begin position="161"/>
        <end position="170"/>
    </location>
</feature>
<dbReference type="InterPro" id="IPR001173">
    <property type="entry name" value="Glyco_trans_2-like"/>
</dbReference>